<dbReference type="AlphaFoldDB" id="A0A1J8PNQ1"/>
<sequence length="86" mass="9682">MSMLLSSLAIDLLLPFMNGVMLGFGEIFAKNVLAWWIGWRTQGGRVAAQRSRTVLCTLIFLVAIAGNQTEYPNETRHEVSIRKCRI</sequence>
<dbReference type="EMBL" id="LVVM01005440">
    <property type="protein sequence ID" value="OJA10549.1"/>
    <property type="molecule type" value="Genomic_DNA"/>
</dbReference>
<organism evidence="1 2">
    <name type="scientific">Rhizopogon vesiculosus</name>
    <dbReference type="NCBI Taxonomy" id="180088"/>
    <lineage>
        <taxon>Eukaryota</taxon>
        <taxon>Fungi</taxon>
        <taxon>Dikarya</taxon>
        <taxon>Basidiomycota</taxon>
        <taxon>Agaricomycotina</taxon>
        <taxon>Agaricomycetes</taxon>
        <taxon>Agaricomycetidae</taxon>
        <taxon>Boletales</taxon>
        <taxon>Suillineae</taxon>
        <taxon>Rhizopogonaceae</taxon>
        <taxon>Rhizopogon</taxon>
    </lineage>
</organism>
<dbReference type="STRING" id="180088.A0A1J8PNQ1"/>
<gene>
    <name evidence="1" type="ORF">AZE42_11999</name>
</gene>
<dbReference type="Proteomes" id="UP000183567">
    <property type="component" value="Unassembled WGS sequence"/>
</dbReference>
<dbReference type="PANTHER" id="PTHR28241">
    <property type="entry name" value="MITOCHONDRIAL IMPORT PROTEIN 1"/>
    <property type="match status" value="1"/>
</dbReference>
<name>A0A1J8PNQ1_9AGAM</name>
<accession>A0A1J8PNQ1</accession>
<dbReference type="GO" id="GO:0070096">
    <property type="term" value="P:mitochondrial outer membrane translocase complex assembly"/>
    <property type="evidence" value="ECO:0007669"/>
    <property type="project" value="TreeGrafter"/>
</dbReference>
<keyword evidence="2" id="KW-1185">Reference proteome</keyword>
<dbReference type="OrthoDB" id="5529571at2759"/>
<proteinExistence type="predicted"/>
<dbReference type="Pfam" id="PF08219">
    <property type="entry name" value="TOM13"/>
    <property type="match status" value="1"/>
</dbReference>
<evidence type="ECO:0000313" key="1">
    <source>
        <dbReference type="EMBL" id="OJA10549.1"/>
    </source>
</evidence>
<comment type="caution">
    <text evidence="1">The sequence shown here is derived from an EMBL/GenBank/DDBJ whole genome shotgun (WGS) entry which is preliminary data.</text>
</comment>
<evidence type="ECO:0000313" key="2">
    <source>
        <dbReference type="Proteomes" id="UP000183567"/>
    </source>
</evidence>
<reference evidence="1 2" key="1">
    <citation type="submission" date="2016-03" db="EMBL/GenBank/DDBJ databases">
        <title>Comparative genomics of the ectomycorrhizal sister species Rhizopogon vinicolor and Rhizopogon vesiculosus (Basidiomycota: Boletales) reveals a divergence of the mating type B locus.</title>
        <authorList>
            <person name="Mujic A.B."/>
            <person name="Kuo A."/>
            <person name="Tritt A."/>
            <person name="Lipzen A."/>
            <person name="Chen C."/>
            <person name="Johnson J."/>
            <person name="Sharma A."/>
            <person name="Barry K."/>
            <person name="Grigoriev I.V."/>
            <person name="Spatafora J.W."/>
        </authorList>
    </citation>
    <scope>NUCLEOTIDE SEQUENCE [LARGE SCALE GENOMIC DNA]</scope>
    <source>
        <strain evidence="1 2">AM-OR11-056</strain>
    </source>
</reference>
<protein>
    <submittedName>
        <fullName evidence="1">Uncharacterized protein</fullName>
    </submittedName>
</protein>
<dbReference type="PANTHER" id="PTHR28241:SF1">
    <property type="entry name" value="MITOCHONDRIAL IMPORT PROTEIN 1"/>
    <property type="match status" value="1"/>
</dbReference>
<dbReference type="GO" id="GO:0045040">
    <property type="term" value="P:protein insertion into mitochondrial outer membrane"/>
    <property type="evidence" value="ECO:0007669"/>
    <property type="project" value="TreeGrafter"/>
</dbReference>
<dbReference type="InterPro" id="IPR013262">
    <property type="entry name" value="OMP_MIM1/TOM13_mt"/>
</dbReference>
<dbReference type="GO" id="GO:0005741">
    <property type="term" value="C:mitochondrial outer membrane"/>
    <property type="evidence" value="ECO:0007669"/>
    <property type="project" value="InterPro"/>
</dbReference>